<keyword evidence="3" id="KW-1185">Reference proteome</keyword>
<feature type="compositionally biased region" description="Low complexity" evidence="1">
    <location>
        <begin position="164"/>
        <end position="173"/>
    </location>
</feature>
<accession>A0ABQ5ZXZ4</accession>
<feature type="region of interest" description="Disordered" evidence="1">
    <location>
        <begin position="115"/>
        <end position="227"/>
    </location>
</feature>
<protein>
    <submittedName>
        <fullName evidence="2">Uncharacterized protein</fullName>
    </submittedName>
</protein>
<organism evidence="2 3">
    <name type="scientific">Marinospirillum insulare</name>
    <dbReference type="NCBI Taxonomy" id="217169"/>
    <lineage>
        <taxon>Bacteria</taxon>
        <taxon>Pseudomonadati</taxon>
        <taxon>Pseudomonadota</taxon>
        <taxon>Gammaproteobacteria</taxon>
        <taxon>Oceanospirillales</taxon>
        <taxon>Oceanospirillaceae</taxon>
        <taxon>Marinospirillum</taxon>
    </lineage>
</organism>
<comment type="caution">
    <text evidence="2">The sequence shown here is derived from an EMBL/GenBank/DDBJ whole genome shotgun (WGS) entry which is preliminary data.</text>
</comment>
<dbReference type="Proteomes" id="UP001156682">
    <property type="component" value="Unassembled WGS sequence"/>
</dbReference>
<dbReference type="EMBL" id="BSOR01000020">
    <property type="protein sequence ID" value="GLR63882.1"/>
    <property type="molecule type" value="Genomic_DNA"/>
</dbReference>
<feature type="compositionally biased region" description="Basic and acidic residues" evidence="1">
    <location>
        <begin position="174"/>
        <end position="211"/>
    </location>
</feature>
<evidence type="ECO:0000313" key="2">
    <source>
        <dbReference type="EMBL" id="GLR63882.1"/>
    </source>
</evidence>
<reference evidence="3" key="1">
    <citation type="journal article" date="2019" name="Int. J. Syst. Evol. Microbiol.">
        <title>The Global Catalogue of Microorganisms (GCM) 10K type strain sequencing project: providing services to taxonomists for standard genome sequencing and annotation.</title>
        <authorList>
            <consortium name="The Broad Institute Genomics Platform"/>
            <consortium name="The Broad Institute Genome Sequencing Center for Infectious Disease"/>
            <person name="Wu L."/>
            <person name="Ma J."/>
        </authorList>
    </citation>
    <scope>NUCLEOTIDE SEQUENCE [LARGE SCALE GENOMIC DNA]</scope>
    <source>
        <strain evidence="3">NBRC 100033</strain>
    </source>
</reference>
<evidence type="ECO:0000256" key="1">
    <source>
        <dbReference type="SAM" id="MobiDB-lite"/>
    </source>
</evidence>
<proteinExistence type="predicted"/>
<name>A0ABQ5ZXZ4_9GAMM</name>
<evidence type="ECO:0000313" key="3">
    <source>
        <dbReference type="Proteomes" id="UP001156682"/>
    </source>
</evidence>
<sequence>MEIKPNLLSFSFKGKAPAKTHKTILDVQDEQLKANPLDEHRKKRMADMKTALTKLQELKESSSPKKLASQRAAILKQRLETLKAILEKLPPGNYKALAQELKQIAKQLNVVSKSVSNSAGGSANMPVMSLSSGEGNEGSSSEEEVDVNSELSIGSAASVSEPNASDAPDTAAADAKEAEKLAKEVERQVHSEARPEENEKVDKQDESKLDKPSPSTSPLTSLQPNDDIDDKVLREILTEAAKLVRQVLALLKEKHQDDDEETRELFKDIEGELGDLDNSLGQGNLAQALGESIGIGSLGGIGGLGSFVDVSV</sequence>
<dbReference type="RefSeq" id="WP_027850706.1">
    <property type="nucleotide sequence ID" value="NZ_BSOR01000020.1"/>
</dbReference>
<feature type="compositionally biased region" description="Low complexity" evidence="1">
    <location>
        <begin position="129"/>
        <end position="139"/>
    </location>
</feature>
<feature type="compositionally biased region" description="Low complexity" evidence="1">
    <location>
        <begin position="212"/>
        <end position="222"/>
    </location>
</feature>
<gene>
    <name evidence="2" type="ORF">GCM10007878_13190</name>
</gene>